<protein>
    <recommendedName>
        <fullName evidence="1">Peptidase C1A papain C-terminal domain-containing protein</fullName>
    </recommendedName>
</protein>
<proteinExistence type="predicted"/>
<dbReference type="Proteomes" id="UP001642484">
    <property type="component" value="Unassembled WGS sequence"/>
</dbReference>
<dbReference type="Gene3D" id="3.90.70.10">
    <property type="entry name" value="Cysteine proteinases"/>
    <property type="match status" value="1"/>
</dbReference>
<name>A0ABP0RXT0_9DINO</name>
<feature type="domain" description="Peptidase C1A papain C-terminal" evidence="1">
    <location>
        <begin position="102"/>
        <end position="163"/>
    </location>
</feature>
<dbReference type="SUPFAM" id="SSF54001">
    <property type="entry name" value="Cysteine proteinases"/>
    <property type="match status" value="1"/>
</dbReference>
<comment type="caution">
    <text evidence="2">The sequence shown here is derived from an EMBL/GenBank/DDBJ whole genome shotgun (WGS) entry which is preliminary data.</text>
</comment>
<dbReference type="PROSITE" id="PS00639">
    <property type="entry name" value="THIOL_PROTEASE_HIS"/>
    <property type="match status" value="1"/>
</dbReference>
<evidence type="ECO:0000313" key="3">
    <source>
        <dbReference type="Proteomes" id="UP001642484"/>
    </source>
</evidence>
<reference evidence="2 3" key="1">
    <citation type="submission" date="2024-02" db="EMBL/GenBank/DDBJ databases">
        <authorList>
            <person name="Chen Y."/>
            <person name="Shah S."/>
            <person name="Dougan E. K."/>
            <person name="Thang M."/>
            <person name="Chan C."/>
        </authorList>
    </citation>
    <scope>NUCLEOTIDE SEQUENCE [LARGE SCALE GENOMIC DNA]</scope>
</reference>
<keyword evidence="3" id="KW-1185">Reference proteome</keyword>
<evidence type="ECO:0000313" key="2">
    <source>
        <dbReference type="EMBL" id="CAK9105347.1"/>
    </source>
</evidence>
<organism evidence="2 3">
    <name type="scientific">Durusdinium trenchii</name>
    <dbReference type="NCBI Taxonomy" id="1381693"/>
    <lineage>
        <taxon>Eukaryota</taxon>
        <taxon>Sar</taxon>
        <taxon>Alveolata</taxon>
        <taxon>Dinophyceae</taxon>
        <taxon>Suessiales</taxon>
        <taxon>Symbiodiniaceae</taxon>
        <taxon>Durusdinium</taxon>
    </lineage>
</organism>
<dbReference type="Pfam" id="PF00112">
    <property type="entry name" value="Peptidase_C1"/>
    <property type="match status" value="1"/>
</dbReference>
<dbReference type="InterPro" id="IPR038765">
    <property type="entry name" value="Papain-like_cys_pep_sf"/>
</dbReference>
<dbReference type="InterPro" id="IPR025660">
    <property type="entry name" value="Pept_his_AS"/>
</dbReference>
<dbReference type="EMBL" id="CAXAMN010026717">
    <property type="protein sequence ID" value="CAK9105347.1"/>
    <property type="molecule type" value="Genomic_DNA"/>
</dbReference>
<sequence length="222" mass="24947">MSYAMHLGLKEEVESPYRRRTGHCHRLPGPSLLEATGDSQPAHSVLQKEDLDEAVDEADQAAAQIYEDFAALRFLHEHQDLSSVGARTAASDSLGLESGLRGWQRLPVNRYEPLLRAVYERGPVGVSVAARSWHLYSAGVFDYCDQDAVIDHAVTLIGFGRDPNLSIKSRRKSKERSATRKRNRNSLLFFNIQYSFSLVYFNNIVPQASLSVPDTQDADHFR</sequence>
<dbReference type="InterPro" id="IPR000668">
    <property type="entry name" value="Peptidase_C1A_C"/>
</dbReference>
<accession>A0ABP0RXT0</accession>
<gene>
    <name evidence="2" type="ORF">CCMP2556_LOCUS49306</name>
</gene>
<evidence type="ECO:0000259" key="1">
    <source>
        <dbReference type="Pfam" id="PF00112"/>
    </source>
</evidence>